<sequence length="98" mass="10904">MACLVARTGVVGCSHTVRGRSLSFRSEALFFPKVSVVQMGEAKGLSVKAMAVEPKFKGMQRREKHLMEMIEKKPNESSAKKLLESKEALTEKHRGREG</sequence>
<evidence type="ECO:0000256" key="1">
    <source>
        <dbReference type="SAM" id="MobiDB-lite"/>
    </source>
</evidence>
<feature type="region of interest" description="Disordered" evidence="1">
    <location>
        <begin position="71"/>
        <end position="98"/>
    </location>
</feature>
<name>A0AAW0MAE7_QUESU</name>
<evidence type="ECO:0000313" key="3">
    <source>
        <dbReference type="Proteomes" id="UP000237347"/>
    </source>
</evidence>
<keyword evidence="3" id="KW-1185">Reference proteome</keyword>
<dbReference type="AlphaFoldDB" id="A0AAW0MAE7"/>
<reference evidence="2 3" key="1">
    <citation type="journal article" date="2018" name="Sci. Data">
        <title>The draft genome sequence of cork oak.</title>
        <authorList>
            <person name="Ramos A.M."/>
            <person name="Usie A."/>
            <person name="Barbosa P."/>
            <person name="Barros P.M."/>
            <person name="Capote T."/>
            <person name="Chaves I."/>
            <person name="Simoes F."/>
            <person name="Abreu I."/>
            <person name="Carrasquinho I."/>
            <person name="Faro C."/>
            <person name="Guimaraes J.B."/>
            <person name="Mendonca D."/>
            <person name="Nobrega F."/>
            <person name="Rodrigues L."/>
            <person name="Saibo N.J.M."/>
            <person name="Varela M.C."/>
            <person name="Egas C."/>
            <person name="Matos J."/>
            <person name="Miguel C.M."/>
            <person name="Oliveira M.M."/>
            <person name="Ricardo C.P."/>
            <person name="Goncalves S."/>
        </authorList>
    </citation>
    <scope>NUCLEOTIDE SEQUENCE [LARGE SCALE GENOMIC DNA]</scope>
    <source>
        <strain evidence="3">cv. HL8</strain>
    </source>
</reference>
<dbReference type="Proteomes" id="UP000237347">
    <property type="component" value="Unassembled WGS sequence"/>
</dbReference>
<organism evidence="2 3">
    <name type="scientific">Quercus suber</name>
    <name type="common">Cork oak</name>
    <dbReference type="NCBI Taxonomy" id="58331"/>
    <lineage>
        <taxon>Eukaryota</taxon>
        <taxon>Viridiplantae</taxon>
        <taxon>Streptophyta</taxon>
        <taxon>Embryophyta</taxon>
        <taxon>Tracheophyta</taxon>
        <taxon>Spermatophyta</taxon>
        <taxon>Magnoliopsida</taxon>
        <taxon>eudicotyledons</taxon>
        <taxon>Gunneridae</taxon>
        <taxon>Pentapetalae</taxon>
        <taxon>rosids</taxon>
        <taxon>fabids</taxon>
        <taxon>Fagales</taxon>
        <taxon>Fagaceae</taxon>
        <taxon>Quercus</taxon>
    </lineage>
</organism>
<gene>
    <name evidence="2" type="ORF">CFP56_004721</name>
</gene>
<evidence type="ECO:0000313" key="2">
    <source>
        <dbReference type="EMBL" id="KAK7859686.1"/>
    </source>
</evidence>
<proteinExistence type="predicted"/>
<accession>A0AAW0MAE7</accession>
<protein>
    <submittedName>
        <fullName evidence="2">Uncharacterized protein</fullName>
    </submittedName>
</protein>
<comment type="caution">
    <text evidence="2">The sequence shown here is derived from an EMBL/GenBank/DDBJ whole genome shotgun (WGS) entry which is preliminary data.</text>
</comment>
<dbReference type="EMBL" id="PKMF04000011">
    <property type="protein sequence ID" value="KAK7859686.1"/>
    <property type="molecule type" value="Genomic_DNA"/>
</dbReference>